<keyword evidence="9" id="KW-0560">Oxidoreductase</keyword>
<evidence type="ECO:0000313" key="16">
    <source>
        <dbReference type="Proteomes" id="UP001168990"/>
    </source>
</evidence>
<dbReference type="EC" id="3.5.4.9" evidence="3"/>
<comment type="catalytic activity">
    <reaction evidence="11">
        <text>(6R)-5,10-methenyltetrahydrofolate + H2O = (6R)-10-formyltetrahydrofolate + H(+)</text>
        <dbReference type="Rhea" id="RHEA:23700"/>
        <dbReference type="ChEBI" id="CHEBI:15377"/>
        <dbReference type="ChEBI" id="CHEBI:15378"/>
        <dbReference type="ChEBI" id="CHEBI:57455"/>
        <dbReference type="ChEBI" id="CHEBI:195366"/>
        <dbReference type="EC" id="3.5.4.9"/>
    </reaction>
</comment>
<evidence type="ECO:0000256" key="3">
    <source>
        <dbReference type="ARBA" id="ARBA00012776"/>
    </source>
</evidence>
<dbReference type="Gene3D" id="3.40.50.10860">
    <property type="entry name" value="Leucine Dehydrogenase, chain A, domain 1"/>
    <property type="match status" value="1"/>
</dbReference>
<dbReference type="InterPro" id="IPR036291">
    <property type="entry name" value="NAD(P)-bd_dom_sf"/>
</dbReference>
<dbReference type="HAMAP" id="MF_01576">
    <property type="entry name" value="THF_DHG_CYH"/>
    <property type="match status" value="1"/>
</dbReference>
<keyword evidence="6" id="KW-0554">One-carbon metabolism</keyword>
<feature type="domain" description="Tetrahydrofolate dehydrogenase/cyclohydrolase catalytic" evidence="13">
    <location>
        <begin position="10"/>
        <end position="128"/>
    </location>
</feature>
<dbReference type="InterPro" id="IPR000672">
    <property type="entry name" value="THF_DH/CycHdrlase"/>
</dbReference>
<dbReference type="EC" id="1.5.1.5" evidence="4"/>
<comment type="caution">
    <text evidence="15">The sequence shown here is derived from an EMBL/GenBank/DDBJ whole genome shotgun (WGS) entry which is preliminary data.</text>
</comment>
<dbReference type="GO" id="GO:0005829">
    <property type="term" value="C:cytosol"/>
    <property type="evidence" value="ECO:0007669"/>
    <property type="project" value="TreeGrafter"/>
</dbReference>
<dbReference type="FunFam" id="3.40.50.10860:FF:000005">
    <property type="entry name" value="C-1-tetrahydrofolate synthase, cytoplasmic, putative"/>
    <property type="match status" value="1"/>
</dbReference>
<evidence type="ECO:0000256" key="2">
    <source>
        <dbReference type="ARBA" id="ARBA00011738"/>
    </source>
</evidence>
<dbReference type="InterPro" id="IPR020630">
    <property type="entry name" value="THF_DH/CycHdrlase_cat_dom"/>
</dbReference>
<evidence type="ECO:0000256" key="8">
    <source>
        <dbReference type="ARBA" id="ARBA00022857"/>
    </source>
</evidence>
<evidence type="ECO:0000259" key="13">
    <source>
        <dbReference type="Pfam" id="PF00763"/>
    </source>
</evidence>
<accession>A0AA39KK16</accession>
<evidence type="ECO:0000256" key="4">
    <source>
        <dbReference type="ARBA" id="ARBA00012859"/>
    </source>
</evidence>
<dbReference type="GO" id="GO:0035999">
    <property type="term" value="P:tetrahydrofolate interconversion"/>
    <property type="evidence" value="ECO:0007669"/>
    <property type="project" value="TreeGrafter"/>
</dbReference>
<dbReference type="InterPro" id="IPR020867">
    <property type="entry name" value="THF_DH/CycHdrlase_CS"/>
</dbReference>
<dbReference type="Gene3D" id="3.40.50.720">
    <property type="entry name" value="NAD(P)-binding Rossmann-like Domain"/>
    <property type="match status" value="1"/>
</dbReference>
<dbReference type="InterPro" id="IPR020631">
    <property type="entry name" value="THF_DH/CycHdrlase_NAD-bd_dom"/>
</dbReference>
<evidence type="ECO:0000256" key="5">
    <source>
        <dbReference type="ARBA" id="ARBA00017592"/>
    </source>
</evidence>
<evidence type="ECO:0000256" key="11">
    <source>
        <dbReference type="ARBA" id="ARBA00036357"/>
    </source>
</evidence>
<evidence type="ECO:0000313" key="15">
    <source>
        <dbReference type="EMBL" id="KAK0164363.1"/>
    </source>
</evidence>
<reference evidence="15" key="2">
    <citation type="submission" date="2023-03" db="EMBL/GenBank/DDBJ databases">
        <authorList>
            <person name="Inwood S.N."/>
            <person name="Skelly J.G."/>
            <person name="Guhlin J."/>
            <person name="Harrop T.W.R."/>
            <person name="Goldson S.G."/>
            <person name="Dearden P.K."/>
        </authorList>
    </citation>
    <scope>NUCLEOTIDE SEQUENCE</scope>
    <source>
        <strain evidence="15">Irish</strain>
        <tissue evidence="15">Whole body</tissue>
    </source>
</reference>
<proteinExistence type="inferred from homology"/>
<keyword evidence="7" id="KW-0378">Hydrolase</keyword>
<evidence type="ECO:0000256" key="7">
    <source>
        <dbReference type="ARBA" id="ARBA00022801"/>
    </source>
</evidence>
<keyword evidence="8" id="KW-0521">NADP</keyword>
<dbReference type="GO" id="GO:0004477">
    <property type="term" value="F:methenyltetrahydrofolate cyclohydrolase activity"/>
    <property type="evidence" value="ECO:0007669"/>
    <property type="project" value="UniProtKB-EC"/>
</dbReference>
<dbReference type="PROSITE" id="PS00767">
    <property type="entry name" value="THF_DHG_CYH_2"/>
    <property type="match status" value="1"/>
</dbReference>
<dbReference type="PANTHER" id="PTHR48099">
    <property type="entry name" value="C-1-TETRAHYDROFOLATE SYNTHASE, CYTOPLASMIC-RELATED"/>
    <property type="match status" value="1"/>
</dbReference>
<name>A0AA39KK16_9HYME</name>
<dbReference type="PANTHER" id="PTHR48099:SF5">
    <property type="entry name" value="C-1-TETRAHYDROFOLATE SYNTHASE, CYTOPLASMIC"/>
    <property type="match status" value="1"/>
</dbReference>
<dbReference type="InterPro" id="IPR046346">
    <property type="entry name" value="Aminoacid_DH-like_N_sf"/>
</dbReference>
<comment type="pathway">
    <text evidence="1">One-carbon metabolism; tetrahydrofolate interconversion.</text>
</comment>
<dbReference type="PROSITE" id="PS00766">
    <property type="entry name" value="THF_DHG_CYH_1"/>
    <property type="match status" value="1"/>
</dbReference>
<dbReference type="PRINTS" id="PR00085">
    <property type="entry name" value="THFDHDRGNASE"/>
</dbReference>
<feature type="domain" description="Tetrahydrofolate dehydrogenase/cyclohydrolase NAD(P)-binding" evidence="14">
    <location>
        <begin position="148"/>
        <end position="296"/>
    </location>
</feature>
<evidence type="ECO:0000256" key="12">
    <source>
        <dbReference type="ARBA" id="ARBA00049033"/>
    </source>
</evidence>
<sequence length="310" mass="33164">MTMDARGVVLSGTNLAKEIRESLAQDVEKLKAKLPDFMPGLAIVQVGGREDSNVYIRMKIKAASEIGINATHVKLPNTTTEEELLSKVNELNNDPTIHGIIVQMPLDSINKINSDLVINTVLPEKDVDGLNQLNRIKVTDGDMSGFIPCTPNGCIELIKKTGISIARKNAVVLGRSKIVGGPAAALLQWHNATVTTCHSYTQDVAKFVSQADIVVVAIGRPEMVKGSWIKPGAIVIDCGINAIPDATKKSGQRLVGDVEYETASKVASYITPVPGGVGPMTVAMLMKNTVISAQRSAKKLLDKIELGTEC</sequence>
<dbReference type="CDD" id="cd01080">
    <property type="entry name" value="NAD_bind_m-THF_DH_Cyclohyd"/>
    <property type="match status" value="1"/>
</dbReference>
<evidence type="ECO:0000256" key="1">
    <source>
        <dbReference type="ARBA" id="ARBA00004777"/>
    </source>
</evidence>
<keyword evidence="10" id="KW-0511">Multifunctional enzyme</keyword>
<dbReference type="Pfam" id="PF02882">
    <property type="entry name" value="THF_DHG_CYH_C"/>
    <property type="match status" value="1"/>
</dbReference>
<comment type="catalytic activity">
    <reaction evidence="12">
        <text>(6S)-5,6,7,8-tetrahydrofolate + formate + ATP = (6R)-10-formyltetrahydrofolate + ADP + phosphate</text>
        <dbReference type="Rhea" id="RHEA:20221"/>
        <dbReference type="ChEBI" id="CHEBI:15740"/>
        <dbReference type="ChEBI" id="CHEBI:30616"/>
        <dbReference type="ChEBI" id="CHEBI:43474"/>
        <dbReference type="ChEBI" id="CHEBI:57453"/>
        <dbReference type="ChEBI" id="CHEBI:195366"/>
        <dbReference type="ChEBI" id="CHEBI:456216"/>
        <dbReference type="EC" id="6.3.4.3"/>
    </reaction>
</comment>
<dbReference type="Proteomes" id="UP001168990">
    <property type="component" value="Unassembled WGS sequence"/>
</dbReference>
<dbReference type="SUPFAM" id="SSF53223">
    <property type="entry name" value="Aminoacid dehydrogenase-like, N-terminal domain"/>
    <property type="match status" value="1"/>
</dbReference>
<gene>
    <name evidence="15" type="ORF">PV328_003000</name>
</gene>
<keyword evidence="16" id="KW-1185">Reference proteome</keyword>
<dbReference type="GO" id="GO:0004329">
    <property type="term" value="F:formate-tetrahydrofolate ligase activity"/>
    <property type="evidence" value="ECO:0007669"/>
    <property type="project" value="UniProtKB-EC"/>
</dbReference>
<dbReference type="EMBL" id="JAQQBS010001422">
    <property type="protein sequence ID" value="KAK0164363.1"/>
    <property type="molecule type" value="Genomic_DNA"/>
</dbReference>
<evidence type="ECO:0000259" key="14">
    <source>
        <dbReference type="Pfam" id="PF02882"/>
    </source>
</evidence>
<dbReference type="GO" id="GO:0004488">
    <property type="term" value="F:methylenetetrahydrofolate dehydrogenase (NADP+) activity"/>
    <property type="evidence" value="ECO:0007669"/>
    <property type="project" value="UniProtKB-EC"/>
</dbReference>
<evidence type="ECO:0000256" key="9">
    <source>
        <dbReference type="ARBA" id="ARBA00023002"/>
    </source>
</evidence>
<dbReference type="AlphaFoldDB" id="A0AA39KK16"/>
<dbReference type="Pfam" id="PF00763">
    <property type="entry name" value="THF_DHG_CYH"/>
    <property type="match status" value="1"/>
</dbReference>
<organism evidence="15 16">
    <name type="scientific">Microctonus aethiopoides</name>
    <dbReference type="NCBI Taxonomy" id="144406"/>
    <lineage>
        <taxon>Eukaryota</taxon>
        <taxon>Metazoa</taxon>
        <taxon>Ecdysozoa</taxon>
        <taxon>Arthropoda</taxon>
        <taxon>Hexapoda</taxon>
        <taxon>Insecta</taxon>
        <taxon>Pterygota</taxon>
        <taxon>Neoptera</taxon>
        <taxon>Endopterygota</taxon>
        <taxon>Hymenoptera</taxon>
        <taxon>Apocrita</taxon>
        <taxon>Ichneumonoidea</taxon>
        <taxon>Braconidae</taxon>
        <taxon>Euphorinae</taxon>
        <taxon>Microctonus</taxon>
    </lineage>
</organism>
<dbReference type="FunFam" id="3.40.50.720:FF:000006">
    <property type="entry name" value="Bifunctional protein FolD"/>
    <property type="match status" value="1"/>
</dbReference>
<protein>
    <recommendedName>
        <fullName evidence="5">C-1-tetrahydrofolate synthase, cytoplasmic</fullName>
        <ecNumber evidence="4">1.5.1.5</ecNumber>
        <ecNumber evidence="3">3.5.4.9</ecNumber>
    </recommendedName>
</protein>
<evidence type="ECO:0000256" key="6">
    <source>
        <dbReference type="ARBA" id="ARBA00022563"/>
    </source>
</evidence>
<reference evidence="15" key="1">
    <citation type="journal article" date="2023" name="bioRxiv">
        <title>Scaffold-level genome assemblies of two parasitoid biocontrol wasps reveal the parthenogenesis mechanism and an associated novel virus.</title>
        <authorList>
            <person name="Inwood S."/>
            <person name="Skelly J."/>
            <person name="Guhlin J."/>
            <person name="Harrop T."/>
            <person name="Goldson S."/>
            <person name="Dearden P."/>
        </authorList>
    </citation>
    <scope>NUCLEOTIDE SEQUENCE</scope>
    <source>
        <strain evidence="15">Irish</strain>
        <tissue evidence="15">Whole body</tissue>
    </source>
</reference>
<dbReference type="SUPFAM" id="SSF51735">
    <property type="entry name" value="NAD(P)-binding Rossmann-fold domains"/>
    <property type="match status" value="1"/>
</dbReference>
<evidence type="ECO:0000256" key="10">
    <source>
        <dbReference type="ARBA" id="ARBA00023268"/>
    </source>
</evidence>
<comment type="subunit">
    <text evidence="2">Homodimer.</text>
</comment>